<comment type="caution">
    <text evidence="1">The sequence shown here is derived from an EMBL/GenBank/DDBJ whole genome shotgun (WGS) entry which is preliminary data.</text>
</comment>
<reference evidence="2" key="1">
    <citation type="journal article" date="2023" name="Nat. Plants">
        <title>Single-cell RNA sequencing provides a high-resolution roadmap for understanding the multicellular compartmentation of specialized metabolism.</title>
        <authorList>
            <person name="Sun S."/>
            <person name="Shen X."/>
            <person name="Li Y."/>
            <person name="Li Y."/>
            <person name="Wang S."/>
            <person name="Li R."/>
            <person name="Zhang H."/>
            <person name="Shen G."/>
            <person name="Guo B."/>
            <person name="Wei J."/>
            <person name="Xu J."/>
            <person name="St-Pierre B."/>
            <person name="Chen S."/>
            <person name="Sun C."/>
        </authorList>
    </citation>
    <scope>NUCLEOTIDE SEQUENCE [LARGE SCALE GENOMIC DNA]</scope>
</reference>
<sequence>MTTLSSSRATLPYITDLSFRCFASSSLIRITSESLENLLVAIMKTFFLLILFLSLLSLSQASEISVDQNNQAILRTHDEVLALYEEWLVKHGKSYNGLVEKGKRFEIFKDSLRYIDQQNSLPNGTYKLGLNQFSDLTDDEYRSMYLGIRPAPNLSNSGNDRYLPKVGDSLPNSVDWREKGAVVQVKDQENCGSCWAFSSVASVEAVNAIVTGKLISLSEQELVSCDNSNNGCKGGLMSRAFEFIIKNGGINKEENYPYKAENGICDQSKKSVNVVTIDGYENVPKRNEQALKKAVANQVVSVGLDASSPDFKHYKSGIFTGPCGTKLSHGVNIVGYGSENGLDYWIVRNSWGTTWGEQGYMKLQRNVPNPEGLCGINLLASYPTKKGSNPPILSPPPPVNPPSTRCDDYFTECNDPDTVCCCTFEVLNICLSWGCCTLQGTGIFTGSCGTKLDHGICIVGYDSENGLDYWTVRNSWGTTWGEQSYMKLQCNVLNPEGLCGVNLLASYPIKKGSNPPIPNPTRCDDSTECNDSDTACCCAFEFLNFCLTWGCCTLQGATMTFSLFLFLSILSISLASEISITSLGTDDEVKGLYEEWLVKNGKSYNGLGEKDKRFEIFKDNLRYIDQQNSLPNRTYKLGLNPFSDLTVDEYRSMYLGTRPDGNKRLSSSRSLRYLPKIGDQLPESVDWREKGAVLPVKDQKQCGSCWAFSTIASVEAINAMVTGNLISLSEQELVECDGNDSGCSGGLMDRAFGFIIKNGGIDTEDDYPYKGASGTCDLVRKNARVVTIDDFEDVPNYSEEALQKAVANQVISVAIDAGSRDFHLYKSGIFTGPCGTQLNHGVNVVGYGSENGVDYWIVRNSWGRNWGEQGYIRLQRNVPHHAAGLCGITLVASYPIKEGSNPPYPGPSPPSPVKPPTQCDEFSECRPGTTCCCVFEFGNECLAWGCCPLENAVCCADGTSCCPHDYPVCNIEAGTCSMNRTWLVCKKESLLIRFGQSST</sequence>
<protein>
    <submittedName>
        <fullName evidence="1">Uncharacterized protein</fullName>
    </submittedName>
</protein>
<evidence type="ECO:0000313" key="2">
    <source>
        <dbReference type="Proteomes" id="UP001060085"/>
    </source>
</evidence>
<dbReference type="Proteomes" id="UP001060085">
    <property type="component" value="Linkage Group LG07"/>
</dbReference>
<proteinExistence type="predicted"/>
<accession>A0ACC0A2Z9</accession>
<evidence type="ECO:0000313" key="1">
    <source>
        <dbReference type="EMBL" id="KAI5655258.1"/>
    </source>
</evidence>
<organism evidence="1 2">
    <name type="scientific">Catharanthus roseus</name>
    <name type="common">Madagascar periwinkle</name>
    <name type="synonym">Vinca rosea</name>
    <dbReference type="NCBI Taxonomy" id="4058"/>
    <lineage>
        <taxon>Eukaryota</taxon>
        <taxon>Viridiplantae</taxon>
        <taxon>Streptophyta</taxon>
        <taxon>Embryophyta</taxon>
        <taxon>Tracheophyta</taxon>
        <taxon>Spermatophyta</taxon>
        <taxon>Magnoliopsida</taxon>
        <taxon>eudicotyledons</taxon>
        <taxon>Gunneridae</taxon>
        <taxon>Pentapetalae</taxon>
        <taxon>asterids</taxon>
        <taxon>lamiids</taxon>
        <taxon>Gentianales</taxon>
        <taxon>Apocynaceae</taxon>
        <taxon>Rauvolfioideae</taxon>
        <taxon>Vinceae</taxon>
        <taxon>Catharanthinae</taxon>
        <taxon>Catharanthus</taxon>
    </lineage>
</organism>
<name>A0ACC0A2Z9_CATRO</name>
<keyword evidence="2" id="KW-1185">Reference proteome</keyword>
<gene>
    <name evidence="1" type="ORF">M9H77_32445</name>
</gene>
<dbReference type="EMBL" id="CM044707">
    <property type="protein sequence ID" value="KAI5655258.1"/>
    <property type="molecule type" value="Genomic_DNA"/>
</dbReference>